<keyword evidence="2" id="KW-1185">Reference proteome</keyword>
<reference evidence="1 2" key="1">
    <citation type="journal article" date="2021" name="Commun. Biol.">
        <title>The genome of Shorea leprosula (Dipterocarpaceae) highlights the ecological relevance of drought in aseasonal tropical rainforests.</title>
        <authorList>
            <person name="Ng K.K.S."/>
            <person name="Kobayashi M.J."/>
            <person name="Fawcett J.A."/>
            <person name="Hatakeyama M."/>
            <person name="Paape T."/>
            <person name="Ng C.H."/>
            <person name="Ang C.C."/>
            <person name="Tnah L.H."/>
            <person name="Lee C.T."/>
            <person name="Nishiyama T."/>
            <person name="Sese J."/>
            <person name="O'Brien M.J."/>
            <person name="Copetti D."/>
            <person name="Mohd Noor M.I."/>
            <person name="Ong R.C."/>
            <person name="Putra M."/>
            <person name="Sireger I.Z."/>
            <person name="Indrioko S."/>
            <person name="Kosugi Y."/>
            <person name="Izuno A."/>
            <person name="Isagi Y."/>
            <person name="Lee S.L."/>
            <person name="Shimizu K.K."/>
        </authorList>
    </citation>
    <scope>NUCLEOTIDE SEQUENCE [LARGE SCALE GENOMIC DNA]</scope>
    <source>
        <strain evidence="1">214</strain>
    </source>
</reference>
<evidence type="ECO:0000313" key="2">
    <source>
        <dbReference type="Proteomes" id="UP001054252"/>
    </source>
</evidence>
<dbReference type="Proteomes" id="UP001054252">
    <property type="component" value="Unassembled WGS sequence"/>
</dbReference>
<evidence type="ECO:0008006" key="3">
    <source>
        <dbReference type="Google" id="ProtNLM"/>
    </source>
</evidence>
<name>A0AAV5HRZ3_9ROSI</name>
<dbReference type="EMBL" id="BPVZ01000005">
    <property type="protein sequence ID" value="GKU91597.1"/>
    <property type="molecule type" value="Genomic_DNA"/>
</dbReference>
<accession>A0AAV5HRZ3</accession>
<comment type="caution">
    <text evidence="1">The sequence shown here is derived from an EMBL/GenBank/DDBJ whole genome shotgun (WGS) entry which is preliminary data.</text>
</comment>
<organism evidence="1 2">
    <name type="scientific">Rubroshorea leprosula</name>
    <dbReference type="NCBI Taxonomy" id="152421"/>
    <lineage>
        <taxon>Eukaryota</taxon>
        <taxon>Viridiplantae</taxon>
        <taxon>Streptophyta</taxon>
        <taxon>Embryophyta</taxon>
        <taxon>Tracheophyta</taxon>
        <taxon>Spermatophyta</taxon>
        <taxon>Magnoliopsida</taxon>
        <taxon>eudicotyledons</taxon>
        <taxon>Gunneridae</taxon>
        <taxon>Pentapetalae</taxon>
        <taxon>rosids</taxon>
        <taxon>malvids</taxon>
        <taxon>Malvales</taxon>
        <taxon>Dipterocarpaceae</taxon>
        <taxon>Rubroshorea</taxon>
    </lineage>
</organism>
<protein>
    <recommendedName>
        <fullName evidence="3">Ribosomal protein L32</fullName>
    </recommendedName>
</protein>
<sequence>MISNFLLVKYIFRQRKMELISKKKIFPNCKIVVNHLF</sequence>
<gene>
    <name evidence="1" type="ORF">SLEP1_g5453</name>
</gene>
<evidence type="ECO:0000313" key="1">
    <source>
        <dbReference type="EMBL" id="GKU91597.1"/>
    </source>
</evidence>
<proteinExistence type="predicted"/>
<dbReference type="AlphaFoldDB" id="A0AAV5HRZ3"/>